<feature type="chain" id="PRO_5025423077" description="Integrin alpha-2 domain-containing protein" evidence="2">
    <location>
        <begin position="29"/>
        <end position="138"/>
    </location>
</feature>
<dbReference type="Ensembl" id="ENSSRHT00000100594.1">
    <property type="protein sequence ID" value="ENSSRHP00000097930.1"/>
    <property type="gene ID" value="ENSSRHG00000048101.1"/>
</dbReference>
<keyword evidence="2" id="KW-0732">Signal</keyword>
<name>A0A673N420_9TELE</name>
<dbReference type="PANTHER" id="PTHR23220:SF89">
    <property type="entry name" value="INTEGRIN ALPHA-3"/>
    <property type="match status" value="1"/>
</dbReference>
<accession>A0A673N420</accession>
<feature type="repeat" description="FG-GAP" evidence="1">
    <location>
        <begin position="34"/>
        <end position="99"/>
    </location>
</feature>
<evidence type="ECO:0000256" key="2">
    <source>
        <dbReference type="SAM" id="SignalP"/>
    </source>
</evidence>
<dbReference type="InterPro" id="IPR013519">
    <property type="entry name" value="Int_alpha_beta-p"/>
</dbReference>
<proteinExistence type="predicted"/>
<dbReference type="GO" id="GO:0007229">
    <property type="term" value="P:integrin-mediated signaling pathway"/>
    <property type="evidence" value="ECO:0007669"/>
    <property type="project" value="TreeGrafter"/>
</dbReference>
<dbReference type="GO" id="GO:0008305">
    <property type="term" value="C:integrin complex"/>
    <property type="evidence" value="ECO:0007669"/>
    <property type="project" value="TreeGrafter"/>
</dbReference>
<dbReference type="GO" id="GO:0033627">
    <property type="term" value="P:cell adhesion mediated by integrin"/>
    <property type="evidence" value="ECO:0007669"/>
    <property type="project" value="TreeGrafter"/>
</dbReference>
<dbReference type="PROSITE" id="PS51470">
    <property type="entry name" value="FG_GAP"/>
    <property type="match status" value="1"/>
</dbReference>
<dbReference type="GO" id="GO:0005178">
    <property type="term" value="F:integrin binding"/>
    <property type="evidence" value="ECO:0007669"/>
    <property type="project" value="TreeGrafter"/>
</dbReference>
<evidence type="ECO:0008006" key="5">
    <source>
        <dbReference type="Google" id="ProtNLM"/>
    </source>
</evidence>
<dbReference type="InterPro" id="IPR028994">
    <property type="entry name" value="Integrin_alpha_N"/>
</dbReference>
<dbReference type="GO" id="GO:0009897">
    <property type="term" value="C:external side of plasma membrane"/>
    <property type="evidence" value="ECO:0007669"/>
    <property type="project" value="TreeGrafter"/>
</dbReference>
<dbReference type="SUPFAM" id="SSF69318">
    <property type="entry name" value="Integrin alpha N-terminal domain"/>
    <property type="match status" value="1"/>
</dbReference>
<dbReference type="GO" id="GO:0007160">
    <property type="term" value="P:cell-matrix adhesion"/>
    <property type="evidence" value="ECO:0007669"/>
    <property type="project" value="TreeGrafter"/>
</dbReference>
<dbReference type="PANTHER" id="PTHR23220">
    <property type="entry name" value="INTEGRIN ALPHA"/>
    <property type="match status" value="1"/>
</dbReference>
<keyword evidence="4" id="KW-1185">Reference proteome</keyword>
<reference evidence="3" key="1">
    <citation type="submission" date="2025-08" db="UniProtKB">
        <authorList>
            <consortium name="Ensembl"/>
        </authorList>
    </citation>
    <scope>IDENTIFICATION</scope>
</reference>
<dbReference type="Gene3D" id="2.130.10.130">
    <property type="entry name" value="Integrin alpha, N-terminal"/>
    <property type="match status" value="1"/>
</dbReference>
<dbReference type="AlphaFoldDB" id="A0A673N420"/>
<dbReference type="Proteomes" id="UP000472270">
    <property type="component" value="Unassembled WGS sequence"/>
</dbReference>
<sequence length="138" mass="14919">MNVFHRQRLRKNTVVLVLVLSAARCCQAFNLDVRSPVVKEGKTAGSLFGLSVALHEQVVGEKRHLLLVGAPKEKAESGVSANETGDVYACPITADRKDCKRLNLLNIPNPKNDVMDGMWLGVSLASQSQPGGRVLVSL</sequence>
<protein>
    <recommendedName>
        <fullName evidence="5">Integrin alpha-2 domain-containing protein</fullName>
    </recommendedName>
</protein>
<organism evidence="3 4">
    <name type="scientific">Sinocyclocheilus rhinocerous</name>
    <dbReference type="NCBI Taxonomy" id="307959"/>
    <lineage>
        <taxon>Eukaryota</taxon>
        <taxon>Metazoa</taxon>
        <taxon>Chordata</taxon>
        <taxon>Craniata</taxon>
        <taxon>Vertebrata</taxon>
        <taxon>Euteleostomi</taxon>
        <taxon>Actinopterygii</taxon>
        <taxon>Neopterygii</taxon>
        <taxon>Teleostei</taxon>
        <taxon>Ostariophysi</taxon>
        <taxon>Cypriniformes</taxon>
        <taxon>Cyprinidae</taxon>
        <taxon>Cyprininae</taxon>
        <taxon>Sinocyclocheilus</taxon>
    </lineage>
</organism>
<evidence type="ECO:0000313" key="3">
    <source>
        <dbReference type="Ensembl" id="ENSSRHP00000097930.1"/>
    </source>
</evidence>
<feature type="signal peptide" evidence="2">
    <location>
        <begin position="1"/>
        <end position="28"/>
    </location>
</feature>
<dbReference type="GO" id="GO:0098609">
    <property type="term" value="P:cell-cell adhesion"/>
    <property type="evidence" value="ECO:0007669"/>
    <property type="project" value="TreeGrafter"/>
</dbReference>
<evidence type="ECO:0000256" key="1">
    <source>
        <dbReference type="PROSITE-ProRule" id="PRU00803"/>
    </source>
</evidence>
<evidence type="ECO:0000313" key="4">
    <source>
        <dbReference type="Proteomes" id="UP000472270"/>
    </source>
</evidence>
<dbReference type="SMART" id="SM00191">
    <property type="entry name" value="Int_alpha"/>
    <property type="match status" value="1"/>
</dbReference>
<dbReference type="GO" id="GO:0050900">
    <property type="term" value="P:leukocyte migration"/>
    <property type="evidence" value="ECO:0007669"/>
    <property type="project" value="TreeGrafter"/>
</dbReference>
<reference evidence="3" key="2">
    <citation type="submission" date="2025-09" db="UniProtKB">
        <authorList>
            <consortium name="Ensembl"/>
        </authorList>
    </citation>
    <scope>IDENTIFICATION</scope>
</reference>